<name>A0A6C2YS16_9BACT</name>
<sequence length="306" mass="34916">MTSDDDFLRAIQQNPTDPAPRLIFADWLDERADPRAGYLRTGLQLAQARPGQVADARRAFSQARAKCPATWIAELEQPATLLANPTPYESGWWGVDQGDARPARGTYELYPYRSLPPLPTSLLTQEARFLVAESPRPQTWQPPKPPNFELESDWDRLLRHPGLSALRSCTDCYFTHDAEWQADPNSDTAQSLRFYSDSQGSPDWFLRAEPWGDVTIVCGFVTSDYQDTPDDEDPPMDERDDWDNASGTGLELWYVAPTLEAFLARWWLENEIWYHVNRWPSADEVIPLTTEQSQYLAHYPPPPQSS</sequence>
<proteinExistence type="predicted"/>
<evidence type="ECO:0000313" key="2">
    <source>
        <dbReference type="Proteomes" id="UP000464378"/>
    </source>
</evidence>
<evidence type="ECO:0000313" key="1">
    <source>
        <dbReference type="EMBL" id="VIP04144.1"/>
    </source>
</evidence>
<dbReference type="KEGG" id="tim:GMBLW1_50490"/>
<reference evidence="1" key="1">
    <citation type="submission" date="2019-04" db="EMBL/GenBank/DDBJ databases">
        <authorList>
            <consortium name="Science for Life Laboratories"/>
        </authorList>
    </citation>
    <scope>NUCLEOTIDE SEQUENCE</scope>
    <source>
        <strain evidence="1">MBLW1</strain>
    </source>
</reference>
<dbReference type="EMBL" id="LR593887">
    <property type="protein sequence ID" value="VTS05653.1"/>
    <property type="molecule type" value="Genomic_DNA"/>
</dbReference>
<protein>
    <submittedName>
        <fullName evidence="1">Uncharacterized protein</fullName>
    </submittedName>
</protein>
<dbReference type="Proteomes" id="UP000464378">
    <property type="component" value="Chromosome"/>
</dbReference>
<dbReference type="AlphaFoldDB" id="A0A6C2YS16"/>
<dbReference type="EMBL" id="LR586016">
    <property type="protein sequence ID" value="VIP04144.1"/>
    <property type="molecule type" value="Genomic_DNA"/>
</dbReference>
<dbReference type="NCBIfam" id="TIGR02996">
    <property type="entry name" value="rpt_mate_G_obs"/>
    <property type="match status" value="1"/>
</dbReference>
<dbReference type="InParanoid" id="A0A6C2YS16"/>
<dbReference type="InterPro" id="IPR014338">
    <property type="entry name" value="CHP02996_rpt-companion-dom"/>
</dbReference>
<organism evidence="1">
    <name type="scientific">Tuwongella immobilis</name>
    <dbReference type="NCBI Taxonomy" id="692036"/>
    <lineage>
        <taxon>Bacteria</taxon>
        <taxon>Pseudomonadati</taxon>
        <taxon>Planctomycetota</taxon>
        <taxon>Planctomycetia</taxon>
        <taxon>Gemmatales</taxon>
        <taxon>Gemmataceae</taxon>
        <taxon>Tuwongella</taxon>
    </lineage>
</organism>
<gene>
    <name evidence="1" type="ORF">GMBLW1_50490</name>
</gene>
<accession>A0A6C2YS16</accession>
<keyword evidence="2" id="KW-1185">Reference proteome</keyword>
<dbReference type="RefSeq" id="WP_162659268.1">
    <property type="nucleotide sequence ID" value="NZ_LR593887.1"/>
</dbReference>